<gene>
    <name evidence="3" type="ORF">EB235_30675</name>
</gene>
<protein>
    <submittedName>
        <fullName evidence="3">Alpha/beta fold hydrolase</fullName>
    </submittedName>
</protein>
<dbReference type="Proteomes" id="UP000503017">
    <property type="component" value="Chromosome"/>
</dbReference>
<sequence length="520" mass="55113">MRGATAARFARSRGRGAALARGLIFAVAVLAACVGLWRLLTSTDGLSVTRSSVAGTPVTIFEMVPMKPAPVVVIAHGFAGSQQLMQPFAITLARSGYLVVTYDLLGHGRNPMPLTGDVTKVEGATANLVRQLGMVADFARALPGSDGRLAVLGHSMATDVIMRYAVAHPDVSATVAISMFSPAVTATSPKDLLIVVGDWESGLKREALRAADLAAGGNAQEGETYGSIAGGSARRVIFADHVEHVGVLYSSESLAAARDWLNLVFTRTISAPVEARGLSLGLFFVGMLIIARFATGLLPRIMRQPVGADARWAQLAVTGVVPAMLTPLILWKAPVDVLPVPVGGYLAAHFLLFGLLTAGGLFWFRGVGAKADALDWRGIAGAIVAVTLFCLAGIYLPIDAFITSFVPTSGRWLLVVTMAIGLLPYFIADEWLTRGTNARKGAYFFTKICFLLSLAAAIALNLEGLFFLIIIVPVILVFFTMFGLISSWVYRRTGHPAVAAMANALLFAWAIAVTFPILGR</sequence>
<keyword evidence="1" id="KW-1133">Transmembrane helix</keyword>
<accession>A0A6M7X1H7</accession>
<evidence type="ECO:0000256" key="1">
    <source>
        <dbReference type="SAM" id="Phobius"/>
    </source>
</evidence>
<reference evidence="3 4" key="1">
    <citation type="submission" date="2018-10" db="EMBL/GenBank/DDBJ databases">
        <authorList>
            <person name="Perry B.J."/>
            <person name="Sullivan J.T."/>
            <person name="Murphy R.J.T."/>
            <person name="Ramsay J.P."/>
            <person name="Ronson C.W."/>
        </authorList>
    </citation>
    <scope>NUCLEOTIDE SEQUENCE [LARGE SCALE GENOMIC DNA]</scope>
    <source>
        <strain evidence="3 4">R88b</strain>
    </source>
</reference>
<feature type="transmembrane region" description="Helical" evidence="1">
    <location>
        <begin position="277"/>
        <end position="298"/>
    </location>
</feature>
<dbReference type="PROSITE" id="PS51257">
    <property type="entry name" value="PROKAR_LIPOPROTEIN"/>
    <property type="match status" value="1"/>
</dbReference>
<dbReference type="Pfam" id="PF12146">
    <property type="entry name" value="Hydrolase_4"/>
    <property type="match status" value="1"/>
</dbReference>
<dbReference type="Gene3D" id="3.40.50.1820">
    <property type="entry name" value="alpha/beta hydrolase"/>
    <property type="match status" value="1"/>
</dbReference>
<dbReference type="AlphaFoldDB" id="A0A6M7X1H7"/>
<feature type="transmembrane region" description="Helical" evidence="1">
    <location>
        <begin position="342"/>
        <end position="364"/>
    </location>
</feature>
<dbReference type="GO" id="GO:0016787">
    <property type="term" value="F:hydrolase activity"/>
    <property type="evidence" value="ECO:0007669"/>
    <property type="project" value="UniProtKB-KW"/>
</dbReference>
<organism evidence="3 4">
    <name type="scientific">Mesorhizobium loti R88b</name>
    <dbReference type="NCBI Taxonomy" id="935548"/>
    <lineage>
        <taxon>Bacteria</taxon>
        <taxon>Pseudomonadati</taxon>
        <taxon>Pseudomonadota</taxon>
        <taxon>Alphaproteobacteria</taxon>
        <taxon>Hyphomicrobiales</taxon>
        <taxon>Phyllobacteriaceae</taxon>
        <taxon>Mesorhizobium</taxon>
    </lineage>
</organism>
<keyword evidence="1" id="KW-0472">Membrane</keyword>
<dbReference type="SUPFAM" id="SSF53474">
    <property type="entry name" value="alpha/beta-Hydrolases"/>
    <property type="match status" value="1"/>
</dbReference>
<dbReference type="InterPro" id="IPR050261">
    <property type="entry name" value="FrsA_esterase"/>
</dbReference>
<feature type="transmembrane region" description="Helical" evidence="1">
    <location>
        <begin position="440"/>
        <end position="460"/>
    </location>
</feature>
<feature type="transmembrane region" description="Helical" evidence="1">
    <location>
        <begin position="18"/>
        <end position="40"/>
    </location>
</feature>
<name>A0A6M7X1H7_RHILI</name>
<feature type="transmembrane region" description="Helical" evidence="1">
    <location>
        <begin position="376"/>
        <end position="398"/>
    </location>
</feature>
<feature type="transmembrane region" description="Helical" evidence="1">
    <location>
        <begin position="410"/>
        <end position="428"/>
    </location>
</feature>
<dbReference type="PANTHER" id="PTHR22946">
    <property type="entry name" value="DIENELACTONE HYDROLASE DOMAIN-CONTAINING PROTEIN-RELATED"/>
    <property type="match status" value="1"/>
</dbReference>
<evidence type="ECO:0000313" key="3">
    <source>
        <dbReference type="EMBL" id="QKD06689.1"/>
    </source>
</evidence>
<dbReference type="InterPro" id="IPR029058">
    <property type="entry name" value="AB_hydrolase_fold"/>
</dbReference>
<dbReference type="InterPro" id="IPR022742">
    <property type="entry name" value="Hydrolase_4"/>
</dbReference>
<feature type="domain" description="Serine aminopeptidase S33" evidence="2">
    <location>
        <begin position="67"/>
        <end position="187"/>
    </location>
</feature>
<dbReference type="RefSeq" id="WP_027033723.1">
    <property type="nucleotide sequence ID" value="NZ_CP033367.1"/>
</dbReference>
<evidence type="ECO:0000259" key="2">
    <source>
        <dbReference type="Pfam" id="PF12146"/>
    </source>
</evidence>
<proteinExistence type="predicted"/>
<feature type="transmembrane region" description="Helical" evidence="1">
    <location>
        <begin position="310"/>
        <end position="330"/>
    </location>
</feature>
<evidence type="ECO:0000313" key="4">
    <source>
        <dbReference type="Proteomes" id="UP000503017"/>
    </source>
</evidence>
<keyword evidence="3" id="KW-0378">Hydrolase</keyword>
<feature type="transmembrane region" description="Helical" evidence="1">
    <location>
        <begin position="497"/>
        <end position="518"/>
    </location>
</feature>
<feature type="transmembrane region" description="Helical" evidence="1">
    <location>
        <begin position="466"/>
        <end position="490"/>
    </location>
</feature>
<keyword evidence="1" id="KW-0812">Transmembrane</keyword>
<dbReference type="EMBL" id="CP033367">
    <property type="protein sequence ID" value="QKD06689.1"/>
    <property type="molecule type" value="Genomic_DNA"/>
</dbReference>